<dbReference type="Proteomes" id="UP001219349">
    <property type="component" value="Plasmid p90204"/>
</dbReference>
<gene>
    <name evidence="6" type="ORF">JHX87_18290</name>
</gene>
<reference evidence="6 7" key="1">
    <citation type="submission" date="2021-01" db="EMBL/GenBank/DDBJ databases">
        <title>Biogeographic distribution of Paracoccus.</title>
        <authorList>
            <person name="Hollensteiner J."/>
            <person name="Leineberger J."/>
            <person name="Brinkhoff T."/>
            <person name="Daniel R."/>
        </authorList>
    </citation>
    <scope>NUCLEOTIDE SEQUENCE [LARGE SCALE GENOMIC DNA]</scope>
    <source>
        <strain evidence="6 7">KCTC 22803</strain>
        <plasmid evidence="6 7">p90204</plasmid>
    </source>
</reference>
<evidence type="ECO:0000256" key="3">
    <source>
        <dbReference type="ARBA" id="ARBA00022989"/>
    </source>
</evidence>
<protein>
    <submittedName>
        <fullName evidence="6">Energy transducer TonB</fullName>
    </submittedName>
</protein>
<evidence type="ECO:0000256" key="1">
    <source>
        <dbReference type="ARBA" id="ARBA00004167"/>
    </source>
</evidence>
<keyword evidence="7" id="KW-1185">Reference proteome</keyword>
<keyword evidence="6" id="KW-0614">Plasmid</keyword>
<keyword evidence="4" id="KW-0472">Membrane</keyword>
<evidence type="ECO:0000256" key="4">
    <source>
        <dbReference type="ARBA" id="ARBA00023136"/>
    </source>
</evidence>
<dbReference type="InterPro" id="IPR006260">
    <property type="entry name" value="TonB/TolA_C"/>
</dbReference>
<keyword evidence="2" id="KW-0812">Transmembrane</keyword>
<organism evidence="6 7">
    <name type="scientific">Paracoccus fistulariae</name>
    <dbReference type="NCBI Taxonomy" id="658446"/>
    <lineage>
        <taxon>Bacteria</taxon>
        <taxon>Pseudomonadati</taxon>
        <taxon>Pseudomonadota</taxon>
        <taxon>Alphaproteobacteria</taxon>
        <taxon>Rhodobacterales</taxon>
        <taxon>Paracoccaceae</taxon>
        <taxon>Paracoccus</taxon>
    </lineage>
</organism>
<evidence type="ECO:0000256" key="5">
    <source>
        <dbReference type="SAM" id="MobiDB-lite"/>
    </source>
</evidence>
<dbReference type="EMBL" id="CP067137">
    <property type="protein sequence ID" value="WCR09168.1"/>
    <property type="molecule type" value="Genomic_DNA"/>
</dbReference>
<dbReference type="Gene3D" id="3.30.1150.10">
    <property type="match status" value="1"/>
</dbReference>
<keyword evidence="3" id="KW-1133">Transmembrane helix</keyword>
<dbReference type="NCBIfam" id="TIGR01352">
    <property type="entry name" value="tonB_Cterm"/>
    <property type="match status" value="1"/>
</dbReference>
<evidence type="ECO:0000313" key="6">
    <source>
        <dbReference type="EMBL" id="WCR09168.1"/>
    </source>
</evidence>
<name>A0ABY7SQK5_9RHOB</name>
<geneLocation type="plasmid" evidence="6 7">
    <name>p90204</name>
</geneLocation>
<evidence type="ECO:0000256" key="2">
    <source>
        <dbReference type="ARBA" id="ARBA00022692"/>
    </source>
</evidence>
<dbReference type="Pfam" id="PF13103">
    <property type="entry name" value="TonB_2"/>
    <property type="match status" value="1"/>
</dbReference>
<sequence length="200" mass="21565">MLISGNIHRPCGRNTAPRHKDSPPCEIPFAPNRNFTLCWKKTSRETMKIKAFAIAAALGLSTMLAACGDSADTSSATTRPPGKPANGADWEKQVQARLDASSNQMTLLAQRQKLTPPKSAILTYAIAPDGRIKDIRVARSSGSPSFDSRALSYVLRAGPLPAFTADMPRQDMPRVSVVAVSQTDRNWFGGDKINGKGLLD</sequence>
<dbReference type="SUPFAM" id="SSF74653">
    <property type="entry name" value="TolA/TonB C-terminal domain"/>
    <property type="match status" value="1"/>
</dbReference>
<comment type="subcellular location">
    <subcellularLocation>
        <location evidence="1">Membrane</location>
        <topology evidence="1">Single-pass membrane protein</topology>
    </subcellularLocation>
</comment>
<proteinExistence type="predicted"/>
<accession>A0ABY7SQK5</accession>
<feature type="region of interest" description="Disordered" evidence="5">
    <location>
        <begin position="1"/>
        <end position="24"/>
    </location>
</feature>
<evidence type="ECO:0000313" key="7">
    <source>
        <dbReference type="Proteomes" id="UP001219349"/>
    </source>
</evidence>